<feature type="region of interest" description="Disordered" evidence="1">
    <location>
        <begin position="249"/>
        <end position="490"/>
    </location>
</feature>
<feature type="compositionally biased region" description="Polar residues" evidence="1">
    <location>
        <begin position="541"/>
        <end position="553"/>
    </location>
</feature>
<feature type="compositionally biased region" description="Low complexity" evidence="1">
    <location>
        <begin position="449"/>
        <end position="462"/>
    </location>
</feature>
<dbReference type="InterPro" id="IPR011993">
    <property type="entry name" value="PH-like_dom_sf"/>
</dbReference>
<comment type="caution">
    <text evidence="3">The sequence shown here is derived from an EMBL/GenBank/DDBJ whole genome shotgun (WGS) entry which is preliminary data.</text>
</comment>
<dbReference type="SUPFAM" id="SSF50729">
    <property type="entry name" value="PH domain-like"/>
    <property type="match status" value="1"/>
</dbReference>
<dbReference type="CDD" id="cd00821">
    <property type="entry name" value="PH"/>
    <property type="match status" value="1"/>
</dbReference>
<feature type="compositionally biased region" description="Acidic residues" evidence="1">
    <location>
        <begin position="262"/>
        <end position="274"/>
    </location>
</feature>
<evidence type="ECO:0000313" key="4">
    <source>
        <dbReference type="Proteomes" id="UP001465755"/>
    </source>
</evidence>
<name>A0AAW1NY65_9CHLO</name>
<feature type="compositionally biased region" description="Acidic residues" evidence="1">
    <location>
        <begin position="412"/>
        <end position="423"/>
    </location>
</feature>
<feature type="region of interest" description="Disordered" evidence="1">
    <location>
        <begin position="528"/>
        <end position="572"/>
    </location>
</feature>
<feature type="compositionally biased region" description="Low complexity" evidence="1">
    <location>
        <begin position="469"/>
        <end position="483"/>
    </location>
</feature>
<reference evidence="3 4" key="1">
    <citation type="journal article" date="2024" name="Nat. Commun.">
        <title>Phylogenomics reveals the evolutionary origins of lichenization in chlorophyte algae.</title>
        <authorList>
            <person name="Puginier C."/>
            <person name="Libourel C."/>
            <person name="Otte J."/>
            <person name="Skaloud P."/>
            <person name="Haon M."/>
            <person name="Grisel S."/>
            <person name="Petersen M."/>
            <person name="Berrin J.G."/>
            <person name="Delaux P.M."/>
            <person name="Dal Grande F."/>
            <person name="Keller J."/>
        </authorList>
    </citation>
    <scope>NUCLEOTIDE SEQUENCE [LARGE SCALE GENOMIC DNA]</scope>
    <source>
        <strain evidence="3 4">SAG 2036</strain>
    </source>
</reference>
<organism evidence="3 4">
    <name type="scientific">Symbiochloris irregularis</name>
    <dbReference type="NCBI Taxonomy" id="706552"/>
    <lineage>
        <taxon>Eukaryota</taxon>
        <taxon>Viridiplantae</taxon>
        <taxon>Chlorophyta</taxon>
        <taxon>core chlorophytes</taxon>
        <taxon>Trebouxiophyceae</taxon>
        <taxon>Trebouxiales</taxon>
        <taxon>Trebouxiaceae</taxon>
        <taxon>Symbiochloris</taxon>
    </lineage>
</organism>
<dbReference type="Gene3D" id="2.30.29.30">
    <property type="entry name" value="Pleckstrin-homology domain (PH domain)/Phosphotyrosine-binding domain (PTB)"/>
    <property type="match status" value="1"/>
</dbReference>
<accession>A0AAW1NY65</accession>
<feature type="compositionally biased region" description="Low complexity" evidence="1">
    <location>
        <begin position="293"/>
        <end position="329"/>
    </location>
</feature>
<dbReference type="AlphaFoldDB" id="A0AAW1NY65"/>
<dbReference type="PROSITE" id="PS50003">
    <property type="entry name" value="PH_DOMAIN"/>
    <property type="match status" value="1"/>
</dbReference>
<gene>
    <name evidence="3" type="ORF">WJX73_004831</name>
</gene>
<evidence type="ECO:0000256" key="1">
    <source>
        <dbReference type="SAM" id="MobiDB-lite"/>
    </source>
</evidence>
<proteinExistence type="predicted"/>
<evidence type="ECO:0000313" key="3">
    <source>
        <dbReference type="EMBL" id="KAK9801871.1"/>
    </source>
</evidence>
<feature type="domain" description="PH" evidence="2">
    <location>
        <begin position="134"/>
        <end position="224"/>
    </location>
</feature>
<dbReference type="EMBL" id="JALJOQ010000075">
    <property type="protein sequence ID" value="KAK9801871.1"/>
    <property type="molecule type" value="Genomic_DNA"/>
</dbReference>
<dbReference type="Proteomes" id="UP001465755">
    <property type="component" value="Unassembled WGS sequence"/>
</dbReference>
<dbReference type="SMART" id="SM00233">
    <property type="entry name" value="PH"/>
    <property type="match status" value="1"/>
</dbReference>
<protein>
    <recommendedName>
        <fullName evidence="2">PH domain-containing protein</fullName>
    </recommendedName>
</protein>
<dbReference type="InterPro" id="IPR001849">
    <property type="entry name" value="PH_domain"/>
</dbReference>
<evidence type="ECO:0000259" key="2">
    <source>
        <dbReference type="PROSITE" id="PS50003"/>
    </source>
</evidence>
<feature type="compositionally biased region" description="Polar residues" evidence="1">
    <location>
        <begin position="390"/>
        <end position="408"/>
    </location>
</feature>
<sequence>MTEAGRQGRLSAHYFFTFGVLHQTLQETPDPSWKAKLRKTLTRGTEALARVAQVDIGGAAVVLTSHEIYKDKFELDDVQDMALDPFADRRLIISLNNARELCLEFQTLHDLELFRCIVEELQNQTYTDIKYPRTVLKRGPLAKRGRSGVYFERYAILLPQRLYILRSKAAFLPIGVISLAESKPLLDASGRTIHFKAGGKQYTFRCSTDQEAASWFQQMTRSCTERYQPSEQLRFMQEAQKSLLAEEWADEELDRPQPQQLADEDSEDGDEEQAEPPRLPSHAPVPSQPSFESLSSMHSQRSISRQRSTSPLSRQSSSPGGPGPTRSQSILPPERGRSQALSQRSMSGVPVMRRMGSVHPGQVATPEESSDGDGPGSDGQDSLPGEDLSSRNITKQVTWGQNLTSMLSSMEADADLEAAESGDEGSPSAALPSQSSVASMDEVWDRVMAAKAQGRQAAGRAAPLPHQASGPSSRGSGPTPTRSALKASVSAGRATFSNPLFSQQDSRQPEAEAGLTASQLIARANSSMTGDDTMQVDPNAGSLTPQDSQNNAPNAPACQQRPSAHGHHCSPTNSVSVAASIIGQDQRTLQTHGCHMETCSRMEMLGTHTARSMLVAYDICQGSAMDIFISTLANPRTCAWRQAPG</sequence>
<keyword evidence="4" id="KW-1185">Reference proteome</keyword>